<organism evidence="2 3">
    <name type="scientific">Tetrahymena thermophila (strain SB210)</name>
    <dbReference type="NCBI Taxonomy" id="312017"/>
    <lineage>
        <taxon>Eukaryota</taxon>
        <taxon>Sar</taxon>
        <taxon>Alveolata</taxon>
        <taxon>Ciliophora</taxon>
        <taxon>Intramacronucleata</taxon>
        <taxon>Oligohymenophorea</taxon>
        <taxon>Hymenostomatida</taxon>
        <taxon>Tetrahymenina</taxon>
        <taxon>Tetrahymenidae</taxon>
        <taxon>Tetrahymena</taxon>
    </lineage>
</organism>
<dbReference type="HOGENOM" id="CLU_1638810_0_0_1"/>
<evidence type="ECO:0000313" key="2">
    <source>
        <dbReference type="EMBL" id="EAR93862.1"/>
    </source>
</evidence>
<dbReference type="RefSeq" id="XP_001014107.1">
    <property type="nucleotide sequence ID" value="XM_001014107.3"/>
</dbReference>
<evidence type="ECO:0008006" key="4">
    <source>
        <dbReference type="Google" id="ProtNLM"/>
    </source>
</evidence>
<keyword evidence="1" id="KW-0732">Signal</keyword>
<gene>
    <name evidence="2" type="ORF">TTHERM_00404320</name>
</gene>
<keyword evidence="3" id="KW-1185">Reference proteome</keyword>
<sequence>MKLRITFLLVILILAVATSAKKSLTKVKKDVYPTLEPIFAFIANLDSEEEDVLSEDPIGQALYHCINTNYQPWDRDHQDFVHLVDNRCQHFDREEDVVAFYHNTLNCVENISAPRQSVKVQFVATIQCVFDQFCQVQKQDLIWLQKKKPSLKSQNKLKRRRV</sequence>
<protein>
    <recommendedName>
        <fullName evidence="4">Transmembrane protein</fullName>
    </recommendedName>
</protein>
<evidence type="ECO:0000313" key="3">
    <source>
        <dbReference type="Proteomes" id="UP000009168"/>
    </source>
</evidence>
<reference evidence="3" key="1">
    <citation type="journal article" date="2006" name="PLoS Biol.">
        <title>Macronuclear genome sequence of the ciliate Tetrahymena thermophila, a model eukaryote.</title>
        <authorList>
            <person name="Eisen J.A."/>
            <person name="Coyne R.S."/>
            <person name="Wu M."/>
            <person name="Wu D."/>
            <person name="Thiagarajan M."/>
            <person name="Wortman J.R."/>
            <person name="Badger J.H."/>
            <person name="Ren Q."/>
            <person name="Amedeo P."/>
            <person name="Jones K.M."/>
            <person name="Tallon L.J."/>
            <person name="Delcher A.L."/>
            <person name="Salzberg S.L."/>
            <person name="Silva J.C."/>
            <person name="Haas B.J."/>
            <person name="Majoros W.H."/>
            <person name="Farzad M."/>
            <person name="Carlton J.M."/>
            <person name="Smith R.K. Jr."/>
            <person name="Garg J."/>
            <person name="Pearlman R.E."/>
            <person name="Karrer K.M."/>
            <person name="Sun L."/>
            <person name="Manning G."/>
            <person name="Elde N.C."/>
            <person name="Turkewitz A.P."/>
            <person name="Asai D.J."/>
            <person name="Wilkes D.E."/>
            <person name="Wang Y."/>
            <person name="Cai H."/>
            <person name="Collins K."/>
            <person name="Stewart B.A."/>
            <person name="Lee S.R."/>
            <person name="Wilamowska K."/>
            <person name="Weinberg Z."/>
            <person name="Ruzzo W.L."/>
            <person name="Wloga D."/>
            <person name="Gaertig J."/>
            <person name="Frankel J."/>
            <person name="Tsao C.-C."/>
            <person name="Gorovsky M.A."/>
            <person name="Keeling P.J."/>
            <person name="Waller R.F."/>
            <person name="Patron N.J."/>
            <person name="Cherry J.M."/>
            <person name="Stover N.A."/>
            <person name="Krieger C.J."/>
            <person name="del Toro C."/>
            <person name="Ryder H.F."/>
            <person name="Williamson S.C."/>
            <person name="Barbeau R.A."/>
            <person name="Hamilton E.P."/>
            <person name="Orias E."/>
        </authorList>
    </citation>
    <scope>NUCLEOTIDE SEQUENCE [LARGE SCALE GENOMIC DNA]</scope>
    <source>
        <strain evidence="3">SB210</strain>
    </source>
</reference>
<proteinExistence type="predicted"/>
<feature type="chain" id="PRO_5003712389" description="Transmembrane protein" evidence="1">
    <location>
        <begin position="21"/>
        <end position="162"/>
    </location>
</feature>
<dbReference type="GeneID" id="7828898"/>
<dbReference type="AlphaFoldDB" id="I7ME18"/>
<evidence type="ECO:0000256" key="1">
    <source>
        <dbReference type="SAM" id="SignalP"/>
    </source>
</evidence>
<dbReference type="KEGG" id="tet:TTHERM_00404320"/>
<dbReference type="Proteomes" id="UP000009168">
    <property type="component" value="Unassembled WGS sequence"/>
</dbReference>
<accession>I7ME18</accession>
<feature type="signal peptide" evidence="1">
    <location>
        <begin position="1"/>
        <end position="20"/>
    </location>
</feature>
<name>I7ME18_TETTS</name>
<dbReference type="InParanoid" id="I7ME18"/>
<dbReference type="EMBL" id="GG662719">
    <property type="protein sequence ID" value="EAR93862.1"/>
    <property type="molecule type" value="Genomic_DNA"/>
</dbReference>